<dbReference type="RefSeq" id="WP_078649652.1">
    <property type="nucleotide sequence ID" value="NZ_JBHSPX010000008.1"/>
</dbReference>
<keyword evidence="3" id="KW-0067">ATP-binding</keyword>
<accession>A0ABW1MRZ9</accession>
<dbReference type="EMBL" id="JBHSPX010000008">
    <property type="protein sequence ID" value="MFC6066639.1"/>
    <property type="molecule type" value="Genomic_DNA"/>
</dbReference>
<dbReference type="SUPFAM" id="SSF50891">
    <property type="entry name" value="Cyclophilin-like"/>
    <property type="match status" value="1"/>
</dbReference>
<organism evidence="5 6">
    <name type="scientific">Streptomyces ochraceiscleroticus</name>
    <dbReference type="NCBI Taxonomy" id="47761"/>
    <lineage>
        <taxon>Bacteria</taxon>
        <taxon>Bacillati</taxon>
        <taxon>Actinomycetota</taxon>
        <taxon>Actinomycetes</taxon>
        <taxon>Kitasatosporales</taxon>
        <taxon>Streptomycetaceae</taxon>
        <taxon>Streptomyces</taxon>
    </lineage>
</organism>
<comment type="caution">
    <text evidence="5">The sequence shown here is derived from an EMBL/GenBank/DDBJ whole genome shotgun (WGS) entry which is preliminary data.</text>
</comment>
<dbReference type="InterPro" id="IPR029000">
    <property type="entry name" value="Cyclophilin-like_dom_sf"/>
</dbReference>
<keyword evidence="1" id="KW-0547">Nucleotide-binding</keyword>
<dbReference type="SMART" id="SM00797">
    <property type="entry name" value="AHS2"/>
    <property type="match status" value="1"/>
</dbReference>
<protein>
    <submittedName>
        <fullName evidence="5">Biotin-dependent carboxyltransferase family protein</fullName>
    </submittedName>
</protein>
<evidence type="ECO:0000256" key="1">
    <source>
        <dbReference type="ARBA" id="ARBA00022741"/>
    </source>
</evidence>
<keyword evidence="6" id="KW-1185">Reference proteome</keyword>
<feature type="domain" description="Carboxyltransferase" evidence="4">
    <location>
        <begin position="37"/>
        <end position="330"/>
    </location>
</feature>
<evidence type="ECO:0000313" key="5">
    <source>
        <dbReference type="EMBL" id="MFC6066639.1"/>
    </source>
</evidence>
<dbReference type="PANTHER" id="PTHR43309">
    <property type="entry name" value="5-OXOPROLINASE SUBUNIT C"/>
    <property type="match status" value="1"/>
</dbReference>
<name>A0ABW1MRZ9_9ACTN</name>
<dbReference type="PANTHER" id="PTHR43309:SF3">
    <property type="entry name" value="5-OXOPROLINASE SUBUNIT C"/>
    <property type="match status" value="1"/>
</dbReference>
<dbReference type="Proteomes" id="UP001596139">
    <property type="component" value="Unassembled WGS sequence"/>
</dbReference>
<gene>
    <name evidence="5" type="ORF">ACFP4F_29425</name>
</gene>
<proteinExistence type="predicted"/>
<dbReference type="Pfam" id="PF02626">
    <property type="entry name" value="CT_A_B"/>
    <property type="match status" value="1"/>
</dbReference>
<dbReference type="InterPro" id="IPR052708">
    <property type="entry name" value="PxpC"/>
</dbReference>
<evidence type="ECO:0000259" key="4">
    <source>
        <dbReference type="SMART" id="SM00797"/>
    </source>
</evidence>
<reference evidence="6" key="1">
    <citation type="journal article" date="2019" name="Int. J. Syst. Evol. Microbiol.">
        <title>The Global Catalogue of Microorganisms (GCM) 10K type strain sequencing project: providing services to taxonomists for standard genome sequencing and annotation.</title>
        <authorList>
            <consortium name="The Broad Institute Genomics Platform"/>
            <consortium name="The Broad Institute Genome Sequencing Center for Infectious Disease"/>
            <person name="Wu L."/>
            <person name="Ma J."/>
        </authorList>
    </citation>
    <scope>NUCLEOTIDE SEQUENCE [LARGE SCALE GENOMIC DNA]</scope>
    <source>
        <strain evidence="6">CGMCC 1.15180</strain>
    </source>
</reference>
<evidence type="ECO:0000256" key="2">
    <source>
        <dbReference type="ARBA" id="ARBA00022801"/>
    </source>
</evidence>
<dbReference type="InterPro" id="IPR003778">
    <property type="entry name" value="CT_A_B"/>
</dbReference>
<evidence type="ECO:0000256" key="3">
    <source>
        <dbReference type="ARBA" id="ARBA00022840"/>
    </source>
</evidence>
<dbReference type="Gene3D" id="2.40.100.10">
    <property type="entry name" value="Cyclophilin-like"/>
    <property type="match status" value="1"/>
</dbReference>
<keyword evidence="2" id="KW-0378">Hydrolase</keyword>
<evidence type="ECO:0000313" key="6">
    <source>
        <dbReference type="Proteomes" id="UP001596139"/>
    </source>
</evidence>
<sequence>MTSTGHTDRKTVPALEIVDPGLQTTVQDYPGRLGLQSLGFFPAGPADHLAFRVANVLVGNRPGAAALEIPRGRFHAVALCSGLVAVCGASGVDVTLNDRPVPTWQAVPVSEGDSLRCSVARGPGFRLYLAVSGGIAVPEVFGSMSTFLVGGIGGLDGRALAPADVLNAYAGRTARRRGYRLPVDLRPRYTSDWEIEILRGPHADPEFLTEADYKELLSNEWRVDVSSDRAATRFHPHRFRWARDSGDIAGGHPSSVLDGCYPLGGILAYGDTLTVLGPDGHVSGGSAVVATVAHASLWKIGQLRPGRDTVRLREIDLDQAAGLDEHAQFILRPEQLEPL</sequence>